<dbReference type="EMBL" id="LAZR01034924">
    <property type="protein sequence ID" value="KKL28919.1"/>
    <property type="molecule type" value="Genomic_DNA"/>
</dbReference>
<organism evidence="1">
    <name type="scientific">marine sediment metagenome</name>
    <dbReference type="NCBI Taxonomy" id="412755"/>
    <lineage>
        <taxon>unclassified sequences</taxon>
        <taxon>metagenomes</taxon>
        <taxon>ecological metagenomes</taxon>
    </lineage>
</organism>
<proteinExistence type="predicted"/>
<sequence length="546" mass="65490">YKEEYKKRIPSFKEKFFDEETPKILFYQKSNIRFSDSIKNLTFNNVEIGASERKKSLRIGNVVFENLDYFIYNANKLKIFQQWIEEFREKDMRFLFHISNPSFRLLEEFKLYFNAYVLYFPFTFIKSNEDLKIKNKEYFSAKNVQAYDNINLDNNSTYQIANSEKINILKNLKRGNIDKFFNRGIRLFKQIKWDEFHDHLPPIVFQLRNLFFKVYKMFCIPSEFNVKYLNEEEQWRHIHLERFLNNSLREVRQHSHGSNKANLQAIITYLAKIVNELSECKRYKEPKSYRRPGKSSALCEYIEENPGKKFCIGVQSGERKLIHEMVGSLNVDYPIRILTLKQLTRRISDFSESTLLLAGQLLPSYLPVLFKNWKEIQYFVYKGKNHKLVKKQLKLINHVDISKEELSLKYLAEIYKDLIGVSDYSLQKDNLFKRFLQKKKNLIQPQNNENSKKVDLFKEELSITTVSLTDLCKQIMKDDIKYKELIDEEKSYSIVKRYKIKYKEIYKSKIKEFDCSVVLKNEITGNILITEFDVHKKYMYFSSKDN</sequence>
<evidence type="ECO:0000313" key="1">
    <source>
        <dbReference type="EMBL" id="KKL28919.1"/>
    </source>
</evidence>
<reference evidence="1" key="1">
    <citation type="journal article" date="2015" name="Nature">
        <title>Complex archaea that bridge the gap between prokaryotes and eukaryotes.</title>
        <authorList>
            <person name="Spang A."/>
            <person name="Saw J.H."/>
            <person name="Jorgensen S.L."/>
            <person name="Zaremba-Niedzwiedzka K."/>
            <person name="Martijn J."/>
            <person name="Lind A.E."/>
            <person name="van Eijk R."/>
            <person name="Schleper C."/>
            <person name="Guy L."/>
            <person name="Ettema T.J."/>
        </authorList>
    </citation>
    <scope>NUCLEOTIDE SEQUENCE</scope>
</reference>
<name>A0A0F9C3X2_9ZZZZ</name>
<gene>
    <name evidence="1" type="ORF">LCGC14_2370330</name>
</gene>
<comment type="caution">
    <text evidence="1">The sequence shown here is derived from an EMBL/GenBank/DDBJ whole genome shotgun (WGS) entry which is preliminary data.</text>
</comment>
<feature type="non-terminal residue" evidence="1">
    <location>
        <position position="546"/>
    </location>
</feature>
<accession>A0A0F9C3X2</accession>
<protein>
    <submittedName>
        <fullName evidence="1">Uncharacterized protein</fullName>
    </submittedName>
</protein>
<dbReference type="AlphaFoldDB" id="A0A0F9C3X2"/>
<feature type="non-terminal residue" evidence="1">
    <location>
        <position position="1"/>
    </location>
</feature>